<sequence>MNGFETLWRTRRQAFLRETSIYWRDVGRSGFFSILILALIAGIYGYAKALKTLPPDFPYLWIILPLLALTVASGRIRTFLREADRVFLLPAEDRLQGYFRLSFRHSFLMQGIRLLLVLLAVWPLYHKGAGTGALPYWWLAAFLLLTKWAGLLTVWQQARCVSIRHGRLIAAYRWAAGTMAVYGLFRFPLPYAFLLLLGLALTGVLLIRSLPKFRIPWEALLRYEKAQRDLYYLFFSWFTDVPARPNSIKRRMLLPRLTKLLPFESSSAFLYLYALTFLRSELSSIYLRLLAVGALFLILFQGELAQVIIYGLALLIAGVQLAALDQAHRYSPWIQLYPGGEQVRIRAVTTLVLIALLVQALVLGAASALSGTSFSLSALLTAAGLAYAFGYARLLLPRRLTRRAELI</sequence>
<dbReference type="RefSeq" id="WP_315605437.1">
    <property type="nucleotide sequence ID" value="NZ_CP130318.1"/>
</dbReference>
<keyword evidence="1" id="KW-0812">Transmembrane</keyword>
<keyword evidence="3" id="KW-1185">Reference proteome</keyword>
<evidence type="ECO:0000313" key="3">
    <source>
        <dbReference type="Proteomes" id="UP001305702"/>
    </source>
</evidence>
<dbReference type="InterPro" id="IPR010288">
    <property type="entry name" value="EcsB_ABC"/>
</dbReference>
<feature type="transmembrane region" description="Helical" evidence="1">
    <location>
        <begin position="374"/>
        <end position="396"/>
    </location>
</feature>
<keyword evidence="1" id="KW-1133">Transmembrane helix</keyword>
<feature type="transmembrane region" description="Helical" evidence="1">
    <location>
        <begin position="101"/>
        <end position="124"/>
    </location>
</feature>
<reference evidence="2 3" key="1">
    <citation type="submission" date="2022-02" db="EMBL/GenBank/DDBJ databases">
        <title>Paenibacillus sp. MBLB1776 Whole Genome Shotgun Sequencing.</title>
        <authorList>
            <person name="Hwang C.Y."/>
            <person name="Cho E.-S."/>
            <person name="Seo M.-J."/>
        </authorList>
    </citation>
    <scope>NUCLEOTIDE SEQUENCE [LARGE SCALE GENOMIC DNA]</scope>
    <source>
        <strain evidence="2 3">MBLB1776</strain>
    </source>
</reference>
<evidence type="ECO:0000256" key="1">
    <source>
        <dbReference type="SAM" id="Phobius"/>
    </source>
</evidence>
<feature type="transmembrane region" description="Helical" evidence="1">
    <location>
        <begin position="21"/>
        <end position="47"/>
    </location>
</feature>
<feature type="transmembrane region" description="Helical" evidence="1">
    <location>
        <begin position="191"/>
        <end position="210"/>
    </location>
</feature>
<feature type="transmembrane region" description="Helical" evidence="1">
    <location>
        <begin position="59"/>
        <end position="80"/>
    </location>
</feature>
<organism evidence="2 3">
    <name type="scientific">Paenibacillus aurantius</name>
    <dbReference type="NCBI Taxonomy" id="2918900"/>
    <lineage>
        <taxon>Bacteria</taxon>
        <taxon>Bacillati</taxon>
        <taxon>Bacillota</taxon>
        <taxon>Bacilli</taxon>
        <taxon>Bacillales</taxon>
        <taxon>Paenibacillaceae</taxon>
        <taxon>Paenibacillus</taxon>
    </lineage>
</organism>
<evidence type="ECO:0000313" key="2">
    <source>
        <dbReference type="EMBL" id="WNQ11660.1"/>
    </source>
</evidence>
<feature type="transmembrane region" description="Helical" evidence="1">
    <location>
        <begin position="307"/>
        <end position="324"/>
    </location>
</feature>
<dbReference type="KEGG" id="paun:MJA45_00870"/>
<gene>
    <name evidence="2" type="ORF">MJA45_00870</name>
</gene>
<dbReference type="GO" id="GO:0016020">
    <property type="term" value="C:membrane"/>
    <property type="evidence" value="ECO:0007669"/>
    <property type="project" value="InterPro"/>
</dbReference>
<feature type="transmembrane region" description="Helical" evidence="1">
    <location>
        <begin position="285"/>
        <end position="301"/>
    </location>
</feature>
<protein>
    <submittedName>
        <fullName evidence="2">ABC transporter permease</fullName>
    </submittedName>
</protein>
<keyword evidence="1" id="KW-0472">Membrane</keyword>
<name>A0AA96LGI3_9BACL</name>
<accession>A0AA96LGI3</accession>
<proteinExistence type="predicted"/>
<feature type="transmembrane region" description="Helical" evidence="1">
    <location>
        <begin position="167"/>
        <end position="185"/>
    </location>
</feature>
<feature type="transmembrane region" description="Helical" evidence="1">
    <location>
        <begin position="345"/>
        <end position="368"/>
    </location>
</feature>
<dbReference type="AlphaFoldDB" id="A0AA96LGI3"/>
<dbReference type="EMBL" id="CP130318">
    <property type="protein sequence ID" value="WNQ11660.1"/>
    <property type="molecule type" value="Genomic_DNA"/>
</dbReference>
<dbReference type="Proteomes" id="UP001305702">
    <property type="component" value="Chromosome"/>
</dbReference>
<dbReference type="Pfam" id="PF05975">
    <property type="entry name" value="EcsB"/>
    <property type="match status" value="1"/>
</dbReference>
<dbReference type="PIRSF" id="PIRSF037259">
    <property type="entry name" value="EcsB_ABC"/>
    <property type="match status" value="1"/>
</dbReference>
<feature type="transmembrane region" description="Helical" evidence="1">
    <location>
        <begin position="136"/>
        <end position="155"/>
    </location>
</feature>